<comment type="similarity">
    <text evidence="2 5">Belongs to the DegT/DnrJ/EryC1 family.</text>
</comment>
<dbReference type="InterPro" id="IPR015421">
    <property type="entry name" value="PyrdxlP-dep_Trfase_major"/>
</dbReference>
<dbReference type="Pfam" id="PF01041">
    <property type="entry name" value="DegT_DnrJ_EryC1"/>
    <property type="match status" value="1"/>
</dbReference>
<feature type="active site" description="Proton acceptor" evidence="3">
    <location>
        <position position="209"/>
    </location>
</feature>
<dbReference type="PANTHER" id="PTHR30244:SF9">
    <property type="entry name" value="PROTEIN RV3402C"/>
    <property type="match status" value="1"/>
</dbReference>
<evidence type="ECO:0000256" key="1">
    <source>
        <dbReference type="ARBA" id="ARBA00022898"/>
    </source>
</evidence>
<keyword evidence="1 4" id="KW-0663">Pyridoxal phosphate</keyword>
<evidence type="ECO:0000256" key="3">
    <source>
        <dbReference type="PIRSR" id="PIRSR000390-1"/>
    </source>
</evidence>
<reference evidence="6 7" key="1">
    <citation type="journal article" date="2013" name="J. Bacteriol.">
        <title>Roles of HynAB and Ech, the only two hydrogenases found in the model sulfate reducer Desulfovibrio gigas.</title>
        <authorList>
            <person name="Morais-Silva F.O."/>
            <person name="Santos C.I."/>
            <person name="Rodrigues R."/>
            <person name="Pereira I.A."/>
            <person name="Rodrigues-Pousada C."/>
        </authorList>
    </citation>
    <scope>NUCLEOTIDE SEQUENCE [LARGE SCALE GENOMIC DNA]</scope>
    <source>
        <strain evidence="7">ATCC 19364 / DSM 1382 / NCIMB 9332 / VKM B-1759</strain>
    </source>
</reference>
<dbReference type="GO" id="GO:0000271">
    <property type="term" value="P:polysaccharide biosynthetic process"/>
    <property type="evidence" value="ECO:0007669"/>
    <property type="project" value="TreeGrafter"/>
</dbReference>
<evidence type="ECO:0000256" key="2">
    <source>
        <dbReference type="ARBA" id="ARBA00037999"/>
    </source>
</evidence>
<keyword evidence="7" id="KW-1185">Reference proteome</keyword>
<dbReference type="SUPFAM" id="SSF53383">
    <property type="entry name" value="PLP-dependent transferases"/>
    <property type="match status" value="1"/>
</dbReference>
<protein>
    <submittedName>
        <fullName evidence="6">Putative DegT/DnrJ/EryC1/StrS aminotransferase</fullName>
    </submittedName>
</protein>
<feature type="modified residue" description="N6-(pyridoxal phosphate)lysine" evidence="4">
    <location>
        <position position="209"/>
    </location>
</feature>
<dbReference type="GO" id="GO:0030170">
    <property type="term" value="F:pyridoxal phosphate binding"/>
    <property type="evidence" value="ECO:0007669"/>
    <property type="project" value="TreeGrafter"/>
</dbReference>
<dbReference type="KEGG" id="dgg:DGI_3320"/>
<dbReference type="eggNOG" id="COG0399">
    <property type="taxonomic scope" value="Bacteria"/>
</dbReference>
<dbReference type="PANTHER" id="PTHR30244">
    <property type="entry name" value="TRANSAMINASE"/>
    <property type="match status" value="1"/>
</dbReference>
<dbReference type="HOGENOM" id="CLU_033332_1_1_7"/>
<gene>
    <name evidence="6" type="ORF">DGI_3320</name>
</gene>
<evidence type="ECO:0000313" key="7">
    <source>
        <dbReference type="Proteomes" id="UP000016587"/>
    </source>
</evidence>
<proteinExistence type="inferred from homology"/>
<dbReference type="AlphaFoldDB" id="T2GFP1"/>
<dbReference type="PATRIC" id="fig|1121448.10.peg.3273"/>
<sequence>MKPGAASRQAVCRPIPPQAAWIPVFRPALPTAERLAPFLAIIDQTRQYSNYGGLVGRFAKRLSETLGLGADGVRPAVSGTLALLGAILASAGRASPDRPLALCPAHTFVATANAAEMAGYQPYFVDVDVNSWLFEPAMARNHPALDRVGLVLAVAPYGQGVEQAAWAAFSRDTGIPVVIDGAATFERLAAFPGELVGQVPVALSLHATKTFSTGEGGAVVCADRGLLDRATAALNFGFNGERISSMPGTNGKMSEYHAAVGLAALEAWPETQAAFDKAAYTYRRQAEAAGCGDRVVTAPRIASCYTLYHARDAVEAAAVENALHAARIEYRHWYGPGLHLEPAFRSAPRDELPNTEQLGRCLIGLPMAPDLSTQEIFRIVAALDAGLRGISGHDEEGNNG</sequence>
<accession>T2GFP1</accession>
<dbReference type="InterPro" id="IPR015424">
    <property type="entry name" value="PyrdxlP-dep_Trfase"/>
</dbReference>
<keyword evidence="6" id="KW-0032">Aminotransferase</keyword>
<evidence type="ECO:0000256" key="5">
    <source>
        <dbReference type="RuleBase" id="RU004508"/>
    </source>
</evidence>
<dbReference type="GO" id="GO:0008483">
    <property type="term" value="F:transaminase activity"/>
    <property type="evidence" value="ECO:0007669"/>
    <property type="project" value="UniProtKB-KW"/>
</dbReference>
<dbReference type="PIRSF" id="PIRSF000390">
    <property type="entry name" value="PLP_StrS"/>
    <property type="match status" value="1"/>
</dbReference>
<reference evidence="7" key="2">
    <citation type="submission" date="2013-07" db="EMBL/GenBank/DDBJ databases">
        <authorList>
            <person name="Morais-Silva F.O."/>
            <person name="Rezende A.M."/>
            <person name="Pimentel C."/>
            <person name="Resende D.M."/>
            <person name="Santos C.I."/>
            <person name="Clemente C."/>
            <person name="de Oliveira L.M."/>
            <person name="da Silva S.M."/>
            <person name="Costa D.A."/>
            <person name="Varela-Raposo A."/>
            <person name="Horacio E.C.A."/>
            <person name="Matos M."/>
            <person name="Flores O."/>
            <person name="Ruiz J.C."/>
            <person name="Rodrigues-Pousada C."/>
        </authorList>
    </citation>
    <scope>NUCLEOTIDE SEQUENCE [LARGE SCALE GENOMIC DNA]</scope>
    <source>
        <strain evidence="7">ATCC 19364 / DSM 1382 / NCIMB 9332 / VKM B-1759</strain>
    </source>
</reference>
<dbReference type="STRING" id="1121448.DGI_3320"/>
<name>T2GFP1_MEGG1</name>
<keyword evidence="6" id="KW-0808">Transferase</keyword>
<dbReference type="Gene3D" id="3.40.640.10">
    <property type="entry name" value="Type I PLP-dependent aspartate aminotransferase-like (Major domain)"/>
    <property type="match status" value="1"/>
</dbReference>
<organism evidence="6 7">
    <name type="scientific">Megalodesulfovibrio gigas (strain ATCC 19364 / DSM 1382 / NCIMB 9332 / VKM B-1759)</name>
    <name type="common">Desulfovibrio gigas</name>
    <dbReference type="NCBI Taxonomy" id="1121448"/>
    <lineage>
        <taxon>Bacteria</taxon>
        <taxon>Pseudomonadati</taxon>
        <taxon>Thermodesulfobacteriota</taxon>
        <taxon>Desulfovibrionia</taxon>
        <taxon>Desulfovibrionales</taxon>
        <taxon>Desulfovibrionaceae</taxon>
        <taxon>Megalodesulfovibrio</taxon>
    </lineage>
</organism>
<evidence type="ECO:0000256" key="4">
    <source>
        <dbReference type="PIRSR" id="PIRSR000390-2"/>
    </source>
</evidence>
<dbReference type="EMBL" id="CP006585">
    <property type="protein sequence ID" value="AGW15014.1"/>
    <property type="molecule type" value="Genomic_DNA"/>
</dbReference>
<dbReference type="Proteomes" id="UP000016587">
    <property type="component" value="Chromosome"/>
</dbReference>
<dbReference type="InterPro" id="IPR000653">
    <property type="entry name" value="DegT/StrS_aminotransferase"/>
</dbReference>
<evidence type="ECO:0000313" key="6">
    <source>
        <dbReference type="EMBL" id="AGW15014.1"/>
    </source>
</evidence>